<dbReference type="Proteomes" id="UP000092460">
    <property type="component" value="Unassembled WGS sequence"/>
</dbReference>
<comment type="subcellular location">
    <subcellularLocation>
        <location evidence="1">Cell membrane</location>
        <topology evidence="1">Multi-pass membrane protein</topology>
    </subcellularLocation>
</comment>
<evidence type="ECO:0000256" key="1">
    <source>
        <dbReference type="ARBA" id="ARBA00004651"/>
    </source>
</evidence>
<evidence type="ECO:0008006" key="11">
    <source>
        <dbReference type="Google" id="ProtNLM"/>
    </source>
</evidence>
<evidence type="ECO:0000256" key="6">
    <source>
        <dbReference type="ARBA" id="ARBA00023170"/>
    </source>
</evidence>
<evidence type="ECO:0000256" key="3">
    <source>
        <dbReference type="ARBA" id="ARBA00022692"/>
    </source>
</evidence>
<dbReference type="EnsemblMetazoa" id="GPPI022367-RA">
    <property type="protein sequence ID" value="GPPI022367-PA"/>
    <property type="gene ID" value="GPPI022367"/>
</dbReference>
<dbReference type="InterPro" id="IPR052192">
    <property type="entry name" value="Insect_Ionotropic_Sensory_Rcpt"/>
</dbReference>
<dbReference type="EMBL" id="JXJN01009985">
    <property type="status" value="NOT_ANNOTATED_CDS"/>
    <property type="molecule type" value="Genomic_DNA"/>
</dbReference>
<dbReference type="PANTHER" id="PTHR42643">
    <property type="entry name" value="IONOTROPIC RECEPTOR 20A-RELATED"/>
    <property type="match status" value="1"/>
</dbReference>
<feature type="signal peptide" evidence="8">
    <location>
        <begin position="1"/>
        <end position="23"/>
    </location>
</feature>
<dbReference type="AlphaFoldDB" id="A0A1B0B8M5"/>
<dbReference type="PANTHER" id="PTHR42643:SF40">
    <property type="entry name" value="IONOTROPIC RECEPTOR 41A-RELATED"/>
    <property type="match status" value="1"/>
</dbReference>
<dbReference type="EMBL" id="JXJN01009984">
    <property type="status" value="NOT_ANNOTATED_CDS"/>
    <property type="molecule type" value="Genomic_DNA"/>
</dbReference>
<proteinExistence type="predicted"/>
<keyword evidence="8" id="KW-0732">Signal</keyword>
<evidence type="ECO:0000256" key="7">
    <source>
        <dbReference type="ARBA" id="ARBA00023180"/>
    </source>
</evidence>
<dbReference type="EMBL" id="JXJN01009983">
    <property type="status" value="NOT_ANNOTATED_CDS"/>
    <property type="molecule type" value="Genomic_DNA"/>
</dbReference>
<feature type="chain" id="PRO_5008404586" description="Ionotropic glutamate receptor C-terminal domain-containing protein" evidence="8">
    <location>
        <begin position="24"/>
        <end position="821"/>
    </location>
</feature>
<evidence type="ECO:0000256" key="4">
    <source>
        <dbReference type="ARBA" id="ARBA00022989"/>
    </source>
</evidence>
<dbReference type="VEuPathDB" id="VectorBase:GPPI022367"/>
<keyword evidence="6" id="KW-0675">Receptor</keyword>
<dbReference type="Gene3D" id="1.10.287.70">
    <property type="match status" value="1"/>
</dbReference>
<name>A0A1B0B8M5_9MUSC</name>
<evidence type="ECO:0000313" key="9">
    <source>
        <dbReference type="EnsemblMetazoa" id="GPPI022367-PA"/>
    </source>
</evidence>
<evidence type="ECO:0000256" key="5">
    <source>
        <dbReference type="ARBA" id="ARBA00023136"/>
    </source>
</evidence>
<accession>A0A1B0B8M5</accession>
<evidence type="ECO:0000313" key="10">
    <source>
        <dbReference type="Proteomes" id="UP000092460"/>
    </source>
</evidence>
<reference evidence="9" key="2">
    <citation type="submission" date="2020-05" db="UniProtKB">
        <authorList>
            <consortium name="EnsemblMetazoa"/>
        </authorList>
    </citation>
    <scope>IDENTIFICATION</scope>
    <source>
        <strain evidence="9">IAEA</strain>
    </source>
</reference>
<keyword evidence="7" id="KW-0325">Glycoprotein</keyword>
<keyword evidence="5" id="KW-0472">Membrane</keyword>
<reference evidence="10" key="1">
    <citation type="submission" date="2015-01" db="EMBL/GenBank/DDBJ databases">
        <authorList>
            <person name="Aksoy S."/>
            <person name="Warren W."/>
            <person name="Wilson R.K."/>
        </authorList>
    </citation>
    <scope>NUCLEOTIDE SEQUENCE [LARGE SCALE GENOMIC DNA]</scope>
    <source>
        <strain evidence="10">IAEA</strain>
    </source>
</reference>
<evidence type="ECO:0000256" key="2">
    <source>
        <dbReference type="ARBA" id="ARBA00022475"/>
    </source>
</evidence>
<keyword evidence="3" id="KW-0812">Transmembrane</keyword>
<keyword evidence="2" id="KW-1003">Cell membrane</keyword>
<evidence type="ECO:0000256" key="8">
    <source>
        <dbReference type="SAM" id="SignalP"/>
    </source>
</evidence>
<dbReference type="EMBL" id="JXJN01009982">
    <property type="status" value="NOT_ANNOTATED_CDS"/>
    <property type="molecule type" value="Genomic_DNA"/>
</dbReference>
<dbReference type="STRING" id="67801.A0A1B0B8M5"/>
<sequence>MFLSSSDKQSVLIFLLLFFFSSGQHVRYVSSTFLAKFSILNAKNTLLLTLQPHYGVKTITATYLTNLISVLIVYDKLYLNAAQQAFDQQTQRGHVIRLQCIDIGSMNSTQYEEAVRNAVNIVTEGFITVLTNTTAFLHARYSATPDSCLRLKDKYYLREHGDPFIHIMFLVVPSNINSKEVNYENKQNKTDRIYKPQNLVKQTSWSSGKVTSKTTTTTIATTTIATILSTTKQTAAINSNFVFTDCKSCSVRWYRDINFVLWTQKFAGTAGNLNAKHLEYLCCKSFAKNTQLYPDKLSNLQGRTIRIAGSLTYVPYVVTNYVQAFDEQTQRGHVIRLQWIDIRSMNSTQYEEVILNAVNVVTEGFITVLTNTTAFLHARYSATRNARLRLKDKYYLFLCEHEDPVEFLRNELLQILFCGLTACPGRHLLSRYWSSKLIVSVCLIQAKYDAIELFNAFSQLISSALLEVFDMSNKHGENGWGDVYDNGTGVGMFGGLFAQHIECAIGSMYDWYHDLYEVSHEIAETKIKFVTPGPAQYPRWRIIIMPFSLKAWIFIKYLGYCLRPTRSLQKEKYKFVKHFLKTLLDVFAVFIQQPSADTSLHRIASRVCLATLLFATLTLENTYSGQLKSFLTAPLFTDPVDTMDKWTKTNWKWTAPSMEWIINVEDSDLVKDQILAQKFEVNDPDFLYNISFRDDYGLGIEGLFSGSFTFGKYITAPALEGKIVTKDALYTAWTVAAGIRGWPLMPLLNRHISHCFETGLYTHWEKEAAAHILDRHTYEILAKLASGYKPNFPPQKLTVESISGALFTCFFIGNSLLDVEK</sequence>
<dbReference type="GO" id="GO:0005886">
    <property type="term" value="C:plasma membrane"/>
    <property type="evidence" value="ECO:0007669"/>
    <property type="project" value="UniProtKB-SubCell"/>
</dbReference>
<keyword evidence="10" id="KW-1185">Reference proteome</keyword>
<keyword evidence="4" id="KW-1133">Transmembrane helix</keyword>
<protein>
    <recommendedName>
        <fullName evidence="11">Ionotropic glutamate receptor C-terminal domain-containing protein</fullName>
    </recommendedName>
</protein>
<organism evidence="9 10">
    <name type="scientific">Glossina palpalis gambiensis</name>
    <dbReference type="NCBI Taxonomy" id="67801"/>
    <lineage>
        <taxon>Eukaryota</taxon>
        <taxon>Metazoa</taxon>
        <taxon>Ecdysozoa</taxon>
        <taxon>Arthropoda</taxon>
        <taxon>Hexapoda</taxon>
        <taxon>Insecta</taxon>
        <taxon>Pterygota</taxon>
        <taxon>Neoptera</taxon>
        <taxon>Endopterygota</taxon>
        <taxon>Diptera</taxon>
        <taxon>Brachycera</taxon>
        <taxon>Muscomorpha</taxon>
        <taxon>Hippoboscoidea</taxon>
        <taxon>Glossinidae</taxon>
        <taxon>Glossina</taxon>
    </lineage>
</organism>